<dbReference type="STRING" id="1385511.GCA_000425225_00451"/>
<keyword evidence="3" id="KW-1185">Reference proteome</keyword>
<dbReference type="OrthoDB" id="9813172at2"/>
<feature type="transmembrane region" description="Helical" evidence="1">
    <location>
        <begin position="81"/>
        <end position="99"/>
    </location>
</feature>
<dbReference type="Pfam" id="PF14808">
    <property type="entry name" value="TMEM164"/>
    <property type="match status" value="1"/>
</dbReference>
<feature type="transmembrane region" description="Helical" evidence="1">
    <location>
        <begin position="20"/>
        <end position="38"/>
    </location>
</feature>
<evidence type="ECO:0008006" key="4">
    <source>
        <dbReference type="Google" id="ProtNLM"/>
    </source>
</evidence>
<dbReference type="RefSeq" id="WP_051255180.1">
    <property type="nucleotide sequence ID" value="NZ_AVPF01000049.1"/>
</dbReference>
<dbReference type="InterPro" id="IPR011737">
    <property type="entry name" value="CHP02206_TP0381"/>
</dbReference>
<name>A0A0A5G0V6_9BACI</name>
<comment type="caution">
    <text evidence="2">The sequence shown here is derived from an EMBL/GenBank/DDBJ whole genome shotgun (WGS) entry which is preliminary data.</text>
</comment>
<evidence type="ECO:0000256" key="1">
    <source>
        <dbReference type="SAM" id="Phobius"/>
    </source>
</evidence>
<gene>
    <name evidence="2" type="ORF">N783_16050</name>
</gene>
<sequence>MERWFGKTTYQPFEAFSTSHITVLIFFGIGFLYLILNYKRLQRQSTLYQITRWGLFSILIISEITYQAWTITNSVWSFSEHVPLHLCGIASIIAMLALWNRNKKLIKINFFIGIIPAFLALITPELVNDYPHYRFWKFFMHHMSITWTSLFLVITSSVVIQFRSALKTFGILNLYAVIVFFINRQIGSNYLYLSHTPTASTPLDLLGDGVWYYIHLEILAFCVFLFLWIIYKGVTYVSKNGNPHNTERSLDS</sequence>
<feature type="transmembrane region" description="Helical" evidence="1">
    <location>
        <begin position="50"/>
        <end position="69"/>
    </location>
</feature>
<feature type="transmembrane region" description="Helical" evidence="1">
    <location>
        <begin position="108"/>
        <end position="127"/>
    </location>
</feature>
<feature type="transmembrane region" description="Helical" evidence="1">
    <location>
        <begin position="139"/>
        <end position="160"/>
    </location>
</feature>
<dbReference type="NCBIfam" id="TIGR02206">
    <property type="entry name" value="intg_mem_TP0381"/>
    <property type="match status" value="1"/>
</dbReference>
<dbReference type="Proteomes" id="UP000030403">
    <property type="component" value="Unassembled WGS sequence"/>
</dbReference>
<dbReference type="eggNOG" id="COG5522">
    <property type="taxonomic scope" value="Bacteria"/>
</dbReference>
<keyword evidence="1" id="KW-1133">Transmembrane helix</keyword>
<dbReference type="AlphaFoldDB" id="A0A0A5G0V6"/>
<protein>
    <recommendedName>
        <fullName evidence="4">ABC transporter permease</fullName>
    </recommendedName>
</protein>
<organism evidence="2 3">
    <name type="scientific">Pontibacillus marinus BH030004 = DSM 16465</name>
    <dbReference type="NCBI Taxonomy" id="1385511"/>
    <lineage>
        <taxon>Bacteria</taxon>
        <taxon>Bacillati</taxon>
        <taxon>Bacillota</taxon>
        <taxon>Bacilli</taxon>
        <taxon>Bacillales</taxon>
        <taxon>Bacillaceae</taxon>
        <taxon>Pontibacillus</taxon>
    </lineage>
</organism>
<feature type="transmembrane region" description="Helical" evidence="1">
    <location>
        <begin position="212"/>
        <end position="231"/>
    </location>
</feature>
<keyword evidence="1" id="KW-0812">Transmembrane</keyword>
<dbReference type="EMBL" id="AVPF01000049">
    <property type="protein sequence ID" value="KGX84748.1"/>
    <property type="molecule type" value="Genomic_DNA"/>
</dbReference>
<keyword evidence="1" id="KW-0472">Membrane</keyword>
<evidence type="ECO:0000313" key="3">
    <source>
        <dbReference type="Proteomes" id="UP000030403"/>
    </source>
</evidence>
<feature type="transmembrane region" description="Helical" evidence="1">
    <location>
        <begin position="172"/>
        <end position="192"/>
    </location>
</feature>
<reference evidence="2 3" key="1">
    <citation type="submission" date="2013-08" db="EMBL/GenBank/DDBJ databases">
        <authorList>
            <person name="Huang J."/>
            <person name="Wang G."/>
        </authorList>
    </citation>
    <scope>NUCLEOTIDE SEQUENCE [LARGE SCALE GENOMIC DNA]</scope>
    <source>
        <strain evidence="2 3">BH030004</strain>
    </source>
</reference>
<evidence type="ECO:0000313" key="2">
    <source>
        <dbReference type="EMBL" id="KGX84748.1"/>
    </source>
</evidence>
<accession>A0A0A5G0V6</accession>
<proteinExistence type="predicted"/>